<dbReference type="RefSeq" id="WP_044840590.1">
    <property type="nucleotide sequence ID" value="NZ_CP059733.1"/>
</dbReference>
<evidence type="ECO:0000313" key="1">
    <source>
        <dbReference type="EMBL" id="WDE04139.1"/>
    </source>
</evidence>
<reference evidence="1 2" key="1">
    <citation type="journal article" date="2015" name="Genome Announc.">
        <title>Draft Genome Sequences of Marine Isolates of Thalassomonas viridans and Thalassomonas actiniarum.</title>
        <authorList>
            <person name="Olonade I."/>
            <person name="van Zyl L.J."/>
            <person name="Trindade M."/>
        </authorList>
    </citation>
    <scope>NUCLEOTIDE SEQUENCE [LARGE SCALE GENOMIC DNA]</scope>
    <source>
        <strain evidence="1 2">XOM25</strain>
    </source>
</reference>
<accession>A0AAF0C8R6</accession>
<gene>
    <name evidence="1" type="ORF">SG34_022695</name>
</gene>
<organism evidence="1 2">
    <name type="scientific">Thalassomonas viridans</name>
    <dbReference type="NCBI Taxonomy" id="137584"/>
    <lineage>
        <taxon>Bacteria</taxon>
        <taxon>Pseudomonadati</taxon>
        <taxon>Pseudomonadota</taxon>
        <taxon>Gammaproteobacteria</taxon>
        <taxon>Alteromonadales</taxon>
        <taxon>Colwelliaceae</taxon>
        <taxon>Thalassomonas</taxon>
    </lineage>
</organism>
<reference evidence="1 2" key="2">
    <citation type="journal article" date="2022" name="Mar. Drugs">
        <title>Bioassay-Guided Fractionation Leads to the Detection of Cholic Acid Generated by the Rare Thalassomonas sp.</title>
        <authorList>
            <person name="Pheiffer F."/>
            <person name="Schneider Y.K."/>
            <person name="Hansen E.H."/>
            <person name="Andersen J.H."/>
            <person name="Isaksson J."/>
            <person name="Busche T."/>
            <person name="R C."/>
            <person name="Kalinowski J."/>
            <person name="Zyl L.V."/>
            <person name="Trindade M."/>
        </authorList>
    </citation>
    <scope>NUCLEOTIDE SEQUENCE [LARGE SCALE GENOMIC DNA]</scope>
    <source>
        <strain evidence="1 2">XOM25</strain>
    </source>
</reference>
<dbReference type="EMBL" id="CP059733">
    <property type="protein sequence ID" value="WDE04139.1"/>
    <property type="molecule type" value="Genomic_DNA"/>
</dbReference>
<dbReference type="KEGG" id="tvd:SG34_022695"/>
<dbReference type="Proteomes" id="UP000032352">
    <property type="component" value="Chromosome"/>
</dbReference>
<proteinExistence type="predicted"/>
<keyword evidence="2" id="KW-1185">Reference proteome</keyword>
<dbReference type="AlphaFoldDB" id="A0AAF0C8R6"/>
<protein>
    <submittedName>
        <fullName evidence="1">Uncharacterized protein</fullName>
    </submittedName>
</protein>
<sequence>MNKALFEPFAPTGLTSFLLTDLTSLRDGLALSHIKPAKSFNKPGTNNQVLSPDNNIRCPLARAHTNNPLTDQH</sequence>
<evidence type="ECO:0000313" key="2">
    <source>
        <dbReference type="Proteomes" id="UP000032352"/>
    </source>
</evidence>
<name>A0AAF0C8R6_9GAMM</name>